<organism evidence="2 3">
    <name type="scientific">Bradyrhizobium frederickii</name>
    <dbReference type="NCBI Taxonomy" id="2560054"/>
    <lineage>
        <taxon>Bacteria</taxon>
        <taxon>Pseudomonadati</taxon>
        <taxon>Pseudomonadota</taxon>
        <taxon>Alphaproteobacteria</taxon>
        <taxon>Hyphomicrobiales</taxon>
        <taxon>Nitrobacteraceae</taxon>
        <taxon>Bradyrhizobium</taxon>
    </lineage>
</organism>
<gene>
    <name evidence="2" type="ORF">E4K66_25605</name>
</gene>
<dbReference type="AlphaFoldDB" id="A0A4Y9L0X4"/>
<proteinExistence type="predicted"/>
<dbReference type="Proteomes" id="UP000298225">
    <property type="component" value="Unassembled WGS sequence"/>
</dbReference>
<keyword evidence="3" id="KW-1185">Reference proteome</keyword>
<name>A0A4Y9L0X4_9BRAD</name>
<dbReference type="RefSeq" id="WP_126257662.1">
    <property type="nucleotide sequence ID" value="NZ_SPQU01000013.1"/>
</dbReference>
<sequence>MYFTTIKPQVMSESAQANLALLEDLVRAARSRFAALVEKLTELRAAPSPRASSEQRSHEDGPGSSARGLAGAIEDLIAIAAVMDRMAGELLLESKQLWASVGFVSGNVHKITFGRWRLLGSRKRNDLFAVAVDERLRRMPRLVISLLEVATILEEAIVDLHSGKSGEGAGNR</sequence>
<feature type="region of interest" description="Disordered" evidence="1">
    <location>
        <begin position="46"/>
        <end position="67"/>
    </location>
</feature>
<evidence type="ECO:0000256" key="1">
    <source>
        <dbReference type="SAM" id="MobiDB-lite"/>
    </source>
</evidence>
<dbReference type="OrthoDB" id="8232302at2"/>
<reference evidence="2 3" key="1">
    <citation type="submission" date="2019-03" db="EMBL/GenBank/DDBJ databases">
        <title>Bradyrhizobium strains diversity isolated from Chamaecrista fasciculata.</title>
        <authorList>
            <person name="Urquiaga M.C.O."/>
            <person name="Hungria M."/>
            <person name="Delamuta J.R.M."/>
        </authorList>
    </citation>
    <scope>NUCLEOTIDE SEQUENCE [LARGE SCALE GENOMIC DNA]</scope>
    <source>
        <strain evidence="2 3">CNPSo 3424</strain>
    </source>
</reference>
<accession>A0A4Y9L0X4</accession>
<protein>
    <submittedName>
        <fullName evidence="2">Uncharacterized protein</fullName>
    </submittedName>
</protein>
<evidence type="ECO:0000313" key="2">
    <source>
        <dbReference type="EMBL" id="TFV35693.1"/>
    </source>
</evidence>
<comment type="caution">
    <text evidence="2">The sequence shown here is derived from an EMBL/GenBank/DDBJ whole genome shotgun (WGS) entry which is preliminary data.</text>
</comment>
<dbReference type="EMBL" id="SPQU01000013">
    <property type="protein sequence ID" value="TFV35693.1"/>
    <property type="molecule type" value="Genomic_DNA"/>
</dbReference>
<evidence type="ECO:0000313" key="3">
    <source>
        <dbReference type="Proteomes" id="UP000298225"/>
    </source>
</evidence>